<keyword evidence="12" id="KW-1185">Reference proteome</keyword>
<evidence type="ECO:0000256" key="7">
    <source>
        <dbReference type="ARBA" id="ARBA00024209"/>
    </source>
</evidence>
<comment type="similarity">
    <text evidence="7">Belongs to the RING-type zinc finger family. ATL subfamily.</text>
</comment>
<feature type="domain" description="RING-type" evidence="10">
    <location>
        <begin position="95"/>
        <end position="137"/>
    </location>
</feature>
<keyword evidence="3" id="KW-0479">Metal-binding</keyword>
<keyword evidence="9" id="KW-0472">Membrane</keyword>
<accession>A0A1Q3CEV2</accession>
<dbReference type="InterPro" id="IPR001841">
    <property type="entry name" value="Znf_RING"/>
</dbReference>
<dbReference type="Gene3D" id="3.30.40.10">
    <property type="entry name" value="Zinc/RING finger domain, C3HC4 (zinc finger)"/>
    <property type="match status" value="1"/>
</dbReference>
<comment type="catalytic activity">
    <reaction evidence="1">
        <text>S-ubiquitinyl-[E2 ubiquitin-conjugating enzyme]-L-cysteine + [acceptor protein]-L-lysine = [E2 ubiquitin-conjugating enzyme]-L-cysteine + N(6)-ubiquitinyl-[acceptor protein]-L-lysine.</text>
        <dbReference type="EC" id="2.3.2.27"/>
    </reaction>
</comment>
<evidence type="ECO:0000256" key="5">
    <source>
        <dbReference type="ARBA" id="ARBA00022786"/>
    </source>
</evidence>
<dbReference type="Pfam" id="PF13639">
    <property type="entry name" value="zf-RING_2"/>
    <property type="match status" value="1"/>
</dbReference>
<dbReference type="OrthoDB" id="8062037at2759"/>
<dbReference type="InterPro" id="IPR013083">
    <property type="entry name" value="Znf_RING/FYVE/PHD"/>
</dbReference>
<keyword evidence="6" id="KW-0862">Zinc</keyword>
<evidence type="ECO:0000256" key="6">
    <source>
        <dbReference type="ARBA" id="ARBA00022833"/>
    </source>
</evidence>
<keyword evidence="9" id="KW-1133">Transmembrane helix</keyword>
<evidence type="ECO:0000256" key="3">
    <source>
        <dbReference type="ARBA" id="ARBA00022723"/>
    </source>
</evidence>
<keyword evidence="9" id="KW-0812">Transmembrane</keyword>
<evidence type="ECO:0000256" key="1">
    <source>
        <dbReference type="ARBA" id="ARBA00000900"/>
    </source>
</evidence>
<dbReference type="SMART" id="SM00184">
    <property type="entry name" value="RING"/>
    <property type="match status" value="1"/>
</dbReference>
<dbReference type="GO" id="GO:0008270">
    <property type="term" value="F:zinc ion binding"/>
    <property type="evidence" value="ECO:0007669"/>
    <property type="project" value="UniProtKB-KW"/>
</dbReference>
<dbReference type="EC" id="2.3.2.27" evidence="2"/>
<evidence type="ECO:0000256" key="2">
    <source>
        <dbReference type="ARBA" id="ARBA00012483"/>
    </source>
</evidence>
<dbReference type="InParanoid" id="A0A1Q3CEV2"/>
<evidence type="ECO:0000256" key="4">
    <source>
        <dbReference type="ARBA" id="ARBA00022771"/>
    </source>
</evidence>
<gene>
    <name evidence="11" type="ORF">CFOL_v3_22235</name>
</gene>
<dbReference type="EMBL" id="BDDD01001860">
    <property type="protein sequence ID" value="GAV78770.1"/>
    <property type="molecule type" value="Genomic_DNA"/>
</dbReference>
<keyword evidence="5" id="KW-0833">Ubl conjugation pathway</keyword>
<dbReference type="STRING" id="3775.A0A1Q3CEV2"/>
<evidence type="ECO:0000256" key="9">
    <source>
        <dbReference type="SAM" id="Phobius"/>
    </source>
</evidence>
<dbReference type="PANTHER" id="PTHR14155">
    <property type="entry name" value="RING FINGER DOMAIN-CONTAINING"/>
    <property type="match status" value="1"/>
</dbReference>
<organism evidence="11 12">
    <name type="scientific">Cephalotus follicularis</name>
    <name type="common">Albany pitcher plant</name>
    <dbReference type="NCBI Taxonomy" id="3775"/>
    <lineage>
        <taxon>Eukaryota</taxon>
        <taxon>Viridiplantae</taxon>
        <taxon>Streptophyta</taxon>
        <taxon>Embryophyta</taxon>
        <taxon>Tracheophyta</taxon>
        <taxon>Spermatophyta</taxon>
        <taxon>Magnoliopsida</taxon>
        <taxon>eudicotyledons</taxon>
        <taxon>Gunneridae</taxon>
        <taxon>Pentapetalae</taxon>
        <taxon>rosids</taxon>
        <taxon>fabids</taxon>
        <taxon>Oxalidales</taxon>
        <taxon>Cephalotaceae</taxon>
        <taxon>Cephalotus</taxon>
    </lineage>
</organism>
<evidence type="ECO:0000313" key="11">
    <source>
        <dbReference type="EMBL" id="GAV78770.1"/>
    </source>
</evidence>
<comment type="caution">
    <text evidence="11">The sequence shown here is derived from an EMBL/GenBank/DDBJ whole genome shotgun (WGS) entry which is preliminary data.</text>
</comment>
<dbReference type="GO" id="GO:0061630">
    <property type="term" value="F:ubiquitin protein ligase activity"/>
    <property type="evidence" value="ECO:0007669"/>
    <property type="project" value="UniProtKB-EC"/>
</dbReference>
<keyword evidence="4 8" id="KW-0863">Zinc-finger</keyword>
<dbReference type="InterPro" id="IPR053238">
    <property type="entry name" value="RING-H2_zinc_finger"/>
</dbReference>
<dbReference type="SUPFAM" id="SSF57850">
    <property type="entry name" value="RING/U-box"/>
    <property type="match status" value="1"/>
</dbReference>
<proteinExistence type="inferred from homology"/>
<reference evidence="12" key="1">
    <citation type="submission" date="2016-04" db="EMBL/GenBank/DDBJ databases">
        <title>Cephalotus genome sequencing.</title>
        <authorList>
            <person name="Fukushima K."/>
            <person name="Hasebe M."/>
            <person name="Fang X."/>
        </authorList>
    </citation>
    <scope>NUCLEOTIDE SEQUENCE [LARGE SCALE GENOMIC DNA]</scope>
    <source>
        <strain evidence="12">cv. St1</strain>
    </source>
</reference>
<name>A0A1Q3CEV2_CEPFO</name>
<dbReference type="CDD" id="cd16461">
    <property type="entry name" value="RING-H2_EL5-like"/>
    <property type="match status" value="1"/>
</dbReference>
<dbReference type="PROSITE" id="PS50089">
    <property type="entry name" value="ZF_RING_2"/>
    <property type="match status" value="1"/>
</dbReference>
<dbReference type="PANTHER" id="PTHR14155:SF558">
    <property type="entry name" value="RING-TYPE DOMAIN-CONTAINING PROTEIN"/>
    <property type="match status" value="1"/>
</dbReference>
<evidence type="ECO:0000259" key="10">
    <source>
        <dbReference type="PROSITE" id="PS50089"/>
    </source>
</evidence>
<evidence type="ECO:0000313" key="12">
    <source>
        <dbReference type="Proteomes" id="UP000187406"/>
    </source>
</evidence>
<dbReference type="Proteomes" id="UP000187406">
    <property type="component" value="Unassembled WGS sequence"/>
</dbReference>
<dbReference type="AlphaFoldDB" id="A0A1Q3CEV2"/>
<protein>
    <recommendedName>
        <fullName evidence="2">RING-type E3 ubiquitin transferase</fullName>
        <ecNumber evidence="2">2.3.2.27</ecNumber>
    </recommendedName>
</protein>
<feature type="transmembrane region" description="Helical" evidence="9">
    <location>
        <begin position="12"/>
        <end position="34"/>
    </location>
</feature>
<sequence length="146" mass="16439">MTIKGFGMGRKIVVATICSLFVVFALIVIQFYYFKYLLRRHRAMLYGLRTQVAPNVVNSTEPPKLGLDPLVIASLPKFAFKLSTQLDHLGEPVECSVCLTTIVEDAVVRLLPDCNHMFHVECIDMWLWSHTTCPICRTVPEPTGLA</sequence>
<evidence type="ECO:0000256" key="8">
    <source>
        <dbReference type="PROSITE-ProRule" id="PRU00175"/>
    </source>
</evidence>